<dbReference type="EMBL" id="WXEY01000021">
    <property type="protein sequence ID" value="MZP30939.1"/>
    <property type="molecule type" value="Genomic_DNA"/>
</dbReference>
<sequence>ATPFGKEEEAEVLAALSSEECEVEAVAMPFAEEKETEVLAALSSEEREIEVVAMPFAEEKEAEALAALSLEVPEIEAVEMPSSEEQEAEAITLTVSVELEEQVDSQPAADLEKEARNIKDTGEVNETDEIEICLSDTDTETDLGVIEELNVTLTEEMLEAGFEEIVENSPEEDCFDSPAETLSLTEQAACVAVPSPAGQPVPDLGRLMDDAFRHKTRGDFWGALEIFQQATRSGISMEDEMFIVLEMCAIYELMDKHDEAYHQITRYWEKHRGDLPAPILAEIENYLKTYRAPRTAADRNVTRRTAV</sequence>
<feature type="non-terminal residue" evidence="1">
    <location>
        <position position="1"/>
    </location>
</feature>
<protein>
    <submittedName>
        <fullName evidence="1">Uncharacterized protein</fullName>
    </submittedName>
</protein>
<evidence type="ECO:0000313" key="1">
    <source>
        <dbReference type="EMBL" id="MZP30939.1"/>
    </source>
</evidence>
<organism evidence="1 2">
    <name type="scientific">Heliomicrobium undosum</name>
    <dbReference type="NCBI Taxonomy" id="121734"/>
    <lineage>
        <taxon>Bacteria</taxon>
        <taxon>Bacillati</taxon>
        <taxon>Bacillota</taxon>
        <taxon>Clostridia</taxon>
        <taxon>Eubacteriales</taxon>
        <taxon>Heliobacteriaceae</taxon>
        <taxon>Heliomicrobium</taxon>
    </lineage>
</organism>
<dbReference type="RefSeq" id="WP_207709036.1">
    <property type="nucleotide sequence ID" value="NZ_WXEY01000021.1"/>
</dbReference>
<gene>
    <name evidence="1" type="ORF">GTO91_14565</name>
</gene>
<proteinExistence type="predicted"/>
<keyword evidence="2" id="KW-1185">Reference proteome</keyword>
<evidence type="ECO:0000313" key="2">
    <source>
        <dbReference type="Proteomes" id="UP000463470"/>
    </source>
</evidence>
<reference evidence="1 2" key="1">
    <citation type="submission" date="2020-01" db="EMBL/GenBank/DDBJ databases">
        <title>Whole-genome sequence of Heliobacterium undosum DSM 13378.</title>
        <authorList>
            <person name="Kyndt J.A."/>
            <person name="Meyer T.E."/>
        </authorList>
    </citation>
    <scope>NUCLEOTIDE SEQUENCE [LARGE SCALE GENOMIC DNA]</scope>
    <source>
        <strain evidence="1 2">DSM 13378</strain>
    </source>
</reference>
<accession>A0A845L6Q4</accession>
<dbReference type="Proteomes" id="UP000463470">
    <property type="component" value="Unassembled WGS sequence"/>
</dbReference>
<comment type="caution">
    <text evidence="1">The sequence shown here is derived from an EMBL/GenBank/DDBJ whole genome shotgun (WGS) entry which is preliminary data.</text>
</comment>
<name>A0A845L6Q4_9FIRM</name>
<dbReference type="AlphaFoldDB" id="A0A845L6Q4"/>